<evidence type="ECO:0000313" key="3">
    <source>
        <dbReference type="Proteomes" id="UP000239757"/>
    </source>
</evidence>
<reference evidence="2 3" key="1">
    <citation type="submission" date="2015-01" db="EMBL/GenBank/DDBJ databases">
        <title>Genome of allotetraploid Gossypium barbadense reveals genomic plasticity and fiber elongation in cotton evolution.</title>
        <authorList>
            <person name="Chen X."/>
            <person name="Liu X."/>
            <person name="Zhao B."/>
            <person name="Zheng H."/>
            <person name="Hu Y."/>
            <person name="Lu G."/>
            <person name="Yang C."/>
            <person name="Chen J."/>
            <person name="Shan C."/>
            <person name="Zhang L."/>
            <person name="Zhou Y."/>
            <person name="Wang L."/>
            <person name="Guo W."/>
            <person name="Bai Y."/>
            <person name="Ruan J."/>
            <person name="Shangguan X."/>
            <person name="Mao Y."/>
            <person name="Jiang J."/>
            <person name="Zhu Y."/>
            <person name="Lei J."/>
            <person name="Kang H."/>
            <person name="Chen S."/>
            <person name="He X."/>
            <person name="Wang R."/>
            <person name="Wang Y."/>
            <person name="Chen J."/>
            <person name="Wang L."/>
            <person name="Yu S."/>
            <person name="Wang B."/>
            <person name="Wei J."/>
            <person name="Song S."/>
            <person name="Lu X."/>
            <person name="Gao Z."/>
            <person name="Gu W."/>
            <person name="Deng X."/>
            <person name="Ma D."/>
            <person name="Wang S."/>
            <person name="Liang W."/>
            <person name="Fang L."/>
            <person name="Cai C."/>
            <person name="Zhu X."/>
            <person name="Zhou B."/>
            <person name="Zhang Y."/>
            <person name="Chen Z."/>
            <person name="Xu S."/>
            <person name="Zhu R."/>
            <person name="Wang S."/>
            <person name="Zhang T."/>
            <person name="Zhao G."/>
        </authorList>
    </citation>
    <scope>NUCLEOTIDE SEQUENCE [LARGE SCALE GENOMIC DNA]</scope>
    <source>
        <strain evidence="3">cv. Xinhai21</strain>
        <tissue evidence="2">Leaf</tissue>
    </source>
</reference>
<protein>
    <submittedName>
        <fullName evidence="2">Uncharacterized protein</fullName>
    </submittedName>
</protein>
<organism evidence="2 3">
    <name type="scientific">Gossypium barbadense</name>
    <name type="common">Sea Island cotton</name>
    <name type="synonym">Hibiscus barbadensis</name>
    <dbReference type="NCBI Taxonomy" id="3634"/>
    <lineage>
        <taxon>Eukaryota</taxon>
        <taxon>Viridiplantae</taxon>
        <taxon>Streptophyta</taxon>
        <taxon>Embryophyta</taxon>
        <taxon>Tracheophyta</taxon>
        <taxon>Spermatophyta</taxon>
        <taxon>Magnoliopsida</taxon>
        <taxon>eudicotyledons</taxon>
        <taxon>Gunneridae</taxon>
        <taxon>Pentapetalae</taxon>
        <taxon>rosids</taxon>
        <taxon>malvids</taxon>
        <taxon>Malvales</taxon>
        <taxon>Malvaceae</taxon>
        <taxon>Malvoideae</taxon>
        <taxon>Gossypium</taxon>
    </lineage>
</organism>
<evidence type="ECO:0000256" key="1">
    <source>
        <dbReference type="SAM" id="MobiDB-lite"/>
    </source>
</evidence>
<accession>A0A2P5VX96</accession>
<dbReference type="EMBL" id="KZ670348">
    <property type="protein sequence ID" value="PPR83468.1"/>
    <property type="molecule type" value="Genomic_DNA"/>
</dbReference>
<sequence length="178" mass="20304">MQETVSKYTYKGPIYEERMLKIEELDEWWTQKSRTPDKPKSSQDKLNTSPNQLKIGDKVLLGAADPRIATLEPNEEIPLTVLSIFPYGTVKAIHPKFSTFKDRIFSATRDAISCHGRATWPWAKLPKYHRRATRQCFEIVGKPVNLAWVFDTPVPSLMVDTITITRACACIHGRGRSD</sequence>
<name>A0A2P5VX96_GOSBA</name>
<evidence type="ECO:0000313" key="2">
    <source>
        <dbReference type="EMBL" id="PPR83468.1"/>
    </source>
</evidence>
<dbReference type="OrthoDB" id="1725265at2759"/>
<proteinExistence type="predicted"/>
<feature type="region of interest" description="Disordered" evidence="1">
    <location>
        <begin position="31"/>
        <end position="50"/>
    </location>
</feature>
<dbReference type="AlphaFoldDB" id="A0A2P5VX96"/>
<feature type="compositionally biased region" description="Basic and acidic residues" evidence="1">
    <location>
        <begin position="34"/>
        <end position="43"/>
    </location>
</feature>
<gene>
    <name evidence="2" type="ORF">GOBAR_AA37243</name>
</gene>
<dbReference type="Proteomes" id="UP000239757">
    <property type="component" value="Unassembled WGS sequence"/>
</dbReference>